<organism evidence="1">
    <name type="scientific">Arundo donax</name>
    <name type="common">Giant reed</name>
    <name type="synonym">Donax arundinaceus</name>
    <dbReference type="NCBI Taxonomy" id="35708"/>
    <lineage>
        <taxon>Eukaryota</taxon>
        <taxon>Viridiplantae</taxon>
        <taxon>Streptophyta</taxon>
        <taxon>Embryophyta</taxon>
        <taxon>Tracheophyta</taxon>
        <taxon>Spermatophyta</taxon>
        <taxon>Magnoliopsida</taxon>
        <taxon>Liliopsida</taxon>
        <taxon>Poales</taxon>
        <taxon>Poaceae</taxon>
        <taxon>PACMAD clade</taxon>
        <taxon>Arundinoideae</taxon>
        <taxon>Arundineae</taxon>
        <taxon>Arundo</taxon>
    </lineage>
</organism>
<evidence type="ECO:0000313" key="1">
    <source>
        <dbReference type="EMBL" id="JAD20174.1"/>
    </source>
</evidence>
<sequence>MKLGHRVTPAQFLGKSISDVYCWPKIWLQDTIRKLDRKI</sequence>
<reference evidence="1" key="1">
    <citation type="submission" date="2014-09" db="EMBL/GenBank/DDBJ databases">
        <authorList>
            <person name="Magalhaes I.L.F."/>
            <person name="Oliveira U."/>
            <person name="Santos F.R."/>
            <person name="Vidigal T.H.D.A."/>
            <person name="Brescovit A.D."/>
            <person name="Santos A.J."/>
        </authorList>
    </citation>
    <scope>NUCLEOTIDE SEQUENCE</scope>
    <source>
        <tissue evidence="1">Shoot tissue taken approximately 20 cm above the soil surface</tissue>
    </source>
</reference>
<name>A0A0A8Y326_ARUDO</name>
<accession>A0A0A8Y326</accession>
<dbReference type="AlphaFoldDB" id="A0A0A8Y326"/>
<proteinExistence type="predicted"/>
<dbReference type="EMBL" id="GBRH01277721">
    <property type="protein sequence ID" value="JAD20174.1"/>
    <property type="molecule type" value="Transcribed_RNA"/>
</dbReference>
<reference evidence="1" key="2">
    <citation type="journal article" date="2015" name="Data Brief">
        <title>Shoot transcriptome of the giant reed, Arundo donax.</title>
        <authorList>
            <person name="Barrero R.A."/>
            <person name="Guerrero F.D."/>
            <person name="Moolhuijzen P."/>
            <person name="Goolsby J.A."/>
            <person name="Tidwell J."/>
            <person name="Bellgard S.E."/>
            <person name="Bellgard M.I."/>
        </authorList>
    </citation>
    <scope>NUCLEOTIDE SEQUENCE</scope>
    <source>
        <tissue evidence="1">Shoot tissue taken approximately 20 cm above the soil surface</tissue>
    </source>
</reference>
<protein>
    <submittedName>
        <fullName evidence="1">Uncharacterized protein</fullName>
    </submittedName>
</protein>